<keyword evidence="3" id="KW-1185">Reference proteome</keyword>
<evidence type="ECO:0000313" key="2">
    <source>
        <dbReference type="EMBL" id="OQD78367.1"/>
    </source>
</evidence>
<dbReference type="SUPFAM" id="SSF56112">
    <property type="entry name" value="Protein kinase-like (PK-like)"/>
    <property type="match status" value="1"/>
</dbReference>
<proteinExistence type="predicted"/>
<name>A0A1V6PNP6_PENDC</name>
<dbReference type="InterPro" id="IPR051678">
    <property type="entry name" value="AGP_Transferase"/>
</dbReference>
<dbReference type="Pfam" id="PF01636">
    <property type="entry name" value="APH"/>
    <property type="match status" value="1"/>
</dbReference>
<dbReference type="EMBL" id="MDYL01000001">
    <property type="protein sequence ID" value="OQD78367.1"/>
    <property type="molecule type" value="Genomic_DNA"/>
</dbReference>
<organism evidence="2 3">
    <name type="scientific">Penicillium decumbens</name>
    <dbReference type="NCBI Taxonomy" id="69771"/>
    <lineage>
        <taxon>Eukaryota</taxon>
        <taxon>Fungi</taxon>
        <taxon>Dikarya</taxon>
        <taxon>Ascomycota</taxon>
        <taxon>Pezizomycotina</taxon>
        <taxon>Eurotiomycetes</taxon>
        <taxon>Eurotiomycetidae</taxon>
        <taxon>Eurotiales</taxon>
        <taxon>Aspergillaceae</taxon>
        <taxon>Penicillium</taxon>
    </lineage>
</organism>
<dbReference type="PANTHER" id="PTHR21310">
    <property type="entry name" value="AMINOGLYCOSIDE PHOSPHOTRANSFERASE-RELATED-RELATED"/>
    <property type="match status" value="1"/>
</dbReference>
<sequence length="318" mass="36097">MQPCETASADEDWLIDLCHRCKNEGGMIGGDKYGDKVIKISDQVVVKYGYVQEFEAATQEAAFNAVDRNIVHIPEVYRYIESSRSSQPVGYLFMEHIHGRTLDEVDLDVHIDIPSRVVKILEHLGQIRSADSIPGPVKGGEAMGYIFGDEGAKTAFTSLEHLTAYMNKRLQYRNDSIDLEPYDQNLVLCHGDICRRNMIIKEDGALALLDWGYSGFYPRFFELATLSCVLPYDKEFQPLVKREFEEVLNLTDQEKQAMKFTLCVRGANLRWSFDEPAQSYEETCDKIYRDALASNAMLAKKLELEEAKVSDPPVKAEV</sequence>
<dbReference type="PANTHER" id="PTHR21310:SF39">
    <property type="entry name" value="AMINOGLYCOSIDE PHOSPHOTRANSFERASE DOMAIN-CONTAINING PROTEIN"/>
    <property type="match status" value="1"/>
</dbReference>
<dbReference type="Gene3D" id="3.90.1200.10">
    <property type="match status" value="1"/>
</dbReference>
<dbReference type="AlphaFoldDB" id="A0A1V6PNP6"/>
<dbReference type="Proteomes" id="UP000191522">
    <property type="component" value="Unassembled WGS sequence"/>
</dbReference>
<dbReference type="InterPro" id="IPR011009">
    <property type="entry name" value="Kinase-like_dom_sf"/>
</dbReference>
<dbReference type="InterPro" id="IPR002575">
    <property type="entry name" value="Aminoglycoside_PTrfase"/>
</dbReference>
<evidence type="ECO:0000313" key="3">
    <source>
        <dbReference type="Proteomes" id="UP000191522"/>
    </source>
</evidence>
<comment type="caution">
    <text evidence="2">The sequence shown here is derived from an EMBL/GenBank/DDBJ whole genome shotgun (WGS) entry which is preliminary data.</text>
</comment>
<dbReference type="STRING" id="69771.A0A1V6PNP6"/>
<evidence type="ECO:0000259" key="1">
    <source>
        <dbReference type="Pfam" id="PF01636"/>
    </source>
</evidence>
<gene>
    <name evidence="2" type="ORF">PENDEC_c001G02421</name>
</gene>
<reference evidence="3" key="1">
    <citation type="journal article" date="2017" name="Nat. Microbiol.">
        <title>Global analysis of biosynthetic gene clusters reveals vast potential of secondary metabolite production in Penicillium species.</title>
        <authorList>
            <person name="Nielsen J.C."/>
            <person name="Grijseels S."/>
            <person name="Prigent S."/>
            <person name="Ji B."/>
            <person name="Dainat J."/>
            <person name="Nielsen K.F."/>
            <person name="Frisvad J.C."/>
            <person name="Workman M."/>
            <person name="Nielsen J."/>
        </authorList>
    </citation>
    <scope>NUCLEOTIDE SEQUENCE [LARGE SCALE GENOMIC DNA]</scope>
    <source>
        <strain evidence="3">IBT 11843</strain>
    </source>
</reference>
<dbReference type="OrthoDB" id="3250044at2759"/>
<accession>A0A1V6PNP6</accession>
<dbReference type="OMA" id="ELRCMDL"/>
<feature type="domain" description="Aminoglycoside phosphotransferase" evidence="1">
    <location>
        <begin position="55"/>
        <end position="241"/>
    </location>
</feature>
<protein>
    <recommendedName>
        <fullName evidence="1">Aminoglycoside phosphotransferase domain-containing protein</fullName>
    </recommendedName>
</protein>